<keyword evidence="7" id="KW-0830">Ubiquinone</keyword>
<organism evidence="7 8">
    <name type="scientific">Geodermatophilus saharensis</name>
    <dbReference type="NCBI Taxonomy" id="1137994"/>
    <lineage>
        <taxon>Bacteria</taxon>
        <taxon>Bacillati</taxon>
        <taxon>Actinomycetota</taxon>
        <taxon>Actinomycetes</taxon>
        <taxon>Geodermatophilales</taxon>
        <taxon>Geodermatophilaceae</taxon>
        <taxon>Geodermatophilus</taxon>
    </lineage>
</organism>
<name>A0A239EH65_9ACTN</name>
<dbReference type="CDD" id="cd13970">
    <property type="entry name" value="ABC1_ADCK3"/>
    <property type="match status" value="1"/>
</dbReference>
<keyword evidence="7" id="KW-0418">Kinase</keyword>
<feature type="region of interest" description="Disordered" evidence="5">
    <location>
        <begin position="1"/>
        <end position="28"/>
    </location>
</feature>
<keyword evidence="3" id="KW-0547">Nucleotide-binding</keyword>
<sequence length="461" mass="49301">MISTDMGAPQRRYRPPVDQPGTGRPTRSRLARTARLAALPAAYAGRTAVGLGKRIGGRPAEAVAAQVQQRTAEQLFVTLGQLKGGAMKVGQAMSAMEAALPDQLVGPYREALVRLQEAAPAMPTAMVHEQLARSLGGGWRGLLGDFDDRPVAAASVGQVHRATWSDGSPVAVKVQYPGAGEALVADLGMLQKAAPLMQTAMPGLDARQLLQELRDRLVEEVDYAREADAQTAFAEAYRDDPDICVPDVLAAEDRVLVTRWIDGTPLSRVIADGSQDDRDRAGLLLVRLLASSPVRARRLHGDPHPGNFRLLPDGRLGVLDFGATEALPSGWPARLGPLLAAGRDGDAAALHRVAASAGLLRPDQVPPQALLALLDPYLQPLRTDAYRFTRAWMQEQTRVVSDPFNAASKTQRRLTIPPRHLLLQRVAAGLAGVLCSLGATVAVDGEVRRWLPGYDSGPPTP</sequence>
<evidence type="ECO:0000313" key="7">
    <source>
        <dbReference type="EMBL" id="SNS43618.1"/>
    </source>
</evidence>
<evidence type="ECO:0000256" key="2">
    <source>
        <dbReference type="ARBA" id="ARBA00022679"/>
    </source>
</evidence>
<keyword evidence="2" id="KW-0808">Transferase</keyword>
<dbReference type="SUPFAM" id="SSF56112">
    <property type="entry name" value="Protein kinase-like (PK-like)"/>
    <property type="match status" value="1"/>
</dbReference>
<evidence type="ECO:0000313" key="8">
    <source>
        <dbReference type="Proteomes" id="UP000198386"/>
    </source>
</evidence>
<dbReference type="AlphaFoldDB" id="A0A239EH65"/>
<comment type="similarity">
    <text evidence="1">Belongs to the protein kinase superfamily. ADCK protein kinase family.</text>
</comment>
<dbReference type="GO" id="GO:0016301">
    <property type="term" value="F:kinase activity"/>
    <property type="evidence" value="ECO:0007669"/>
    <property type="project" value="UniProtKB-KW"/>
</dbReference>
<gene>
    <name evidence="7" type="ORF">SAMN04488107_2548</name>
</gene>
<protein>
    <submittedName>
        <fullName evidence="7">Predicted unusual protein kinase regulating ubiquinone biosynthesis, AarF/ABC1/UbiB family</fullName>
    </submittedName>
</protein>
<evidence type="ECO:0000259" key="6">
    <source>
        <dbReference type="Pfam" id="PF03109"/>
    </source>
</evidence>
<dbReference type="PANTHER" id="PTHR43851:SF3">
    <property type="entry name" value="COENZYME Q8"/>
    <property type="match status" value="1"/>
</dbReference>
<keyword evidence="4" id="KW-0067">ATP-binding</keyword>
<evidence type="ECO:0000256" key="1">
    <source>
        <dbReference type="ARBA" id="ARBA00009670"/>
    </source>
</evidence>
<reference evidence="8" key="1">
    <citation type="submission" date="2017-06" db="EMBL/GenBank/DDBJ databases">
        <authorList>
            <person name="Varghese N."/>
            <person name="Submissions S."/>
        </authorList>
    </citation>
    <scope>NUCLEOTIDE SEQUENCE [LARGE SCALE GENOMIC DNA]</scope>
    <source>
        <strain evidence="8">DSM 45423</strain>
    </source>
</reference>
<evidence type="ECO:0000256" key="3">
    <source>
        <dbReference type="ARBA" id="ARBA00022741"/>
    </source>
</evidence>
<dbReference type="InterPro" id="IPR034646">
    <property type="entry name" value="ADCK3_dom"/>
</dbReference>
<dbReference type="Pfam" id="PF03109">
    <property type="entry name" value="ABC1"/>
    <property type="match status" value="1"/>
</dbReference>
<dbReference type="Proteomes" id="UP000198386">
    <property type="component" value="Unassembled WGS sequence"/>
</dbReference>
<proteinExistence type="inferred from homology"/>
<keyword evidence="8" id="KW-1185">Reference proteome</keyword>
<dbReference type="EMBL" id="FZOH01000004">
    <property type="protein sequence ID" value="SNS43618.1"/>
    <property type="molecule type" value="Genomic_DNA"/>
</dbReference>
<dbReference type="InterPro" id="IPR051409">
    <property type="entry name" value="Atypical_kinase_ADCK"/>
</dbReference>
<dbReference type="GO" id="GO:0005524">
    <property type="term" value="F:ATP binding"/>
    <property type="evidence" value="ECO:0007669"/>
    <property type="project" value="UniProtKB-KW"/>
</dbReference>
<evidence type="ECO:0000256" key="5">
    <source>
        <dbReference type="SAM" id="MobiDB-lite"/>
    </source>
</evidence>
<dbReference type="PANTHER" id="PTHR43851">
    <property type="match status" value="1"/>
</dbReference>
<dbReference type="InterPro" id="IPR004147">
    <property type="entry name" value="ABC1_dom"/>
</dbReference>
<feature type="domain" description="ABC1 atypical kinase-like" evidence="6">
    <location>
        <begin position="114"/>
        <end position="335"/>
    </location>
</feature>
<accession>A0A239EH65</accession>
<dbReference type="InterPro" id="IPR011009">
    <property type="entry name" value="Kinase-like_dom_sf"/>
</dbReference>
<evidence type="ECO:0000256" key="4">
    <source>
        <dbReference type="ARBA" id="ARBA00022840"/>
    </source>
</evidence>